<dbReference type="GO" id="GO:0006351">
    <property type="term" value="P:DNA-templated transcription"/>
    <property type="evidence" value="ECO:0007669"/>
    <property type="project" value="InterPro"/>
</dbReference>
<proteinExistence type="predicted"/>
<keyword evidence="4" id="KW-0238">DNA-binding</keyword>
<dbReference type="InterPro" id="IPR001138">
    <property type="entry name" value="Zn2Cys6_DnaBD"/>
</dbReference>
<dbReference type="InterPro" id="IPR052478">
    <property type="entry name" value="Metabolite_Synth_Reg"/>
</dbReference>
<dbReference type="PANTHER" id="PTHR31779:SF5">
    <property type="entry name" value="ZN(II)2CYS6 TRANSCRIPTION FACTOR (EUROFUNG)"/>
    <property type="match status" value="1"/>
</dbReference>
<keyword evidence="1" id="KW-0479">Metal-binding</keyword>
<evidence type="ECO:0000259" key="8">
    <source>
        <dbReference type="PROSITE" id="PS50048"/>
    </source>
</evidence>
<comment type="caution">
    <text evidence="9">The sequence shown here is derived from an EMBL/GenBank/DDBJ whole genome shotgun (WGS) entry which is preliminary data.</text>
</comment>
<evidence type="ECO:0000313" key="10">
    <source>
        <dbReference type="Proteomes" id="UP001149074"/>
    </source>
</evidence>
<reference evidence="9" key="2">
    <citation type="journal article" date="2023" name="IMA Fungus">
        <title>Comparative genomic study of the Penicillium genus elucidates a diverse pangenome and 15 lateral gene transfer events.</title>
        <authorList>
            <person name="Petersen C."/>
            <person name="Sorensen T."/>
            <person name="Nielsen M.R."/>
            <person name="Sondergaard T.E."/>
            <person name="Sorensen J.L."/>
            <person name="Fitzpatrick D.A."/>
            <person name="Frisvad J.C."/>
            <person name="Nielsen K.L."/>
        </authorList>
    </citation>
    <scope>NUCLEOTIDE SEQUENCE</scope>
    <source>
        <strain evidence="9">IBT 30761</strain>
    </source>
</reference>
<dbReference type="Pfam" id="PF04082">
    <property type="entry name" value="Fungal_trans"/>
    <property type="match status" value="1"/>
</dbReference>
<dbReference type="Proteomes" id="UP001149074">
    <property type="component" value="Unassembled WGS sequence"/>
</dbReference>
<feature type="compositionally biased region" description="Polar residues" evidence="7">
    <location>
        <begin position="77"/>
        <end position="90"/>
    </location>
</feature>
<evidence type="ECO:0000256" key="5">
    <source>
        <dbReference type="ARBA" id="ARBA00023163"/>
    </source>
</evidence>
<evidence type="ECO:0000256" key="4">
    <source>
        <dbReference type="ARBA" id="ARBA00023125"/>
    </source>
</evidence>
<dbReference type="RefSeq" id="XP_056475471.1">
    <property type="nucleotide sequence ID" value="XM_056619312.1"/>
</dbReference>
<feature type="region of interest" description="Disordered" evidence="7">
    <location>
        <begin position="44"/>
        <end position="113"/>
    </location>
</feature>
<evidence type="ECO:0000256" key="3">
    <source>
        <dbReference type="ARBA" id="ARBA00023015"/>
    </source>
</evidence>
<sequence>MAEPTLRKRSRAACLSCQSRKRKCSGDQPCTTCVQSRIPCQFSAAPRKKRSRASSVPQNIGSVPASAPVEAQRHIENWSSHHPNPSTSAAGSVPSPASLPRASDSQPFKHPLEANSGASFVRKLGLRIDPARAPRLHLFAWNVGKRKEAPGLSVSSLEQLTPPASSITKHLSQAQMLALTNIYFEKVHPCYEFLERETVLSDIVQRWSNQQSIFDSPEQPVDTVLCGIAALAYLFSNRQVVEHEVKLAEAARILLDKSVLCGRTPSIYIIKGWVLRTAYLRMTASPHAAWMASCTLMHLIEAAGLHIENTDPETISLGNNTSGEPQATPGANLGKRITQPPNDLDIRRRLFGMARHLNTWISFDLGRSRVVLHGATSQSPTHSTTGGGGADLFQLLPLSESLDPTGPSPQDLPELETALTSVLNPVYTEPSLILVQCNLMLCIYRRARALNPHAPLSFQLQDRILALASRALAAARKMVVETCPWHQVANVPFQVVCTLLAIDNHAALAVLPDAMQTLREVQAAYDTNVMREAYSTAYLLVAMHQRRKEDDTRALAEVMRANASAAVQDVSRRSGGDQVGGHENGTEVQGVSLLEIESQNVQTQTQTQAQAPAQQDATPVFDAELSWLGDLVIDMPSLQNFDLDQFLLTDVPWPLPEMGI</sequence>
<keyword evidence="2" id="KW-0862">Zinc</keyword>
<evidence type="ECO:0000256" key="2">
    <source>
        <dbReference type="ARBA" id="ARBA00022833"/>
    </source>
</evidence>
<dbReference type="OrthoDB" id="9986881at2759"/>
<dbReference type="EMBL" id="JAPQKI010000005">
    <property type="protein sequence ID" value="KAJ5099817.1"/>
    <property type="molecule type" value="Genomic_DNA"/>
</dbReference>
<dbReference type="SUPFAM" id="SSF57701">
    <property type="entry name" value="Zn2/Cys6 DNA-binding domain"/>
    <property type="match status" value="1"/>
</dbReference>
<keyword evidence="6" id="KW-0539">Nucleus</keyword>
<dbReference type="GO" id="GO:0008270">
    <property type="term" value="F:zinc ion binding"/>
    <property type="evidence" value="ECO:0007669"/>
    <property type="project" value="InterPro"/>
</dbReference>
<dbReference type="InterPro" id="IPR007219">
    <property type="entry name" value="XnlR_reg_dom"/>
</dbReference>
<evidence type="ECO:0000256" key="7">
    <source>
        <dbReference type="SAM" id="MobiDB-lite"/>
    </source>
</evidence>
<dbReference type="Gene3D" id="4.10.240.10">
    <property type="entry name" value="Zn(2)-C6 fungal-type DNA-binding domain"/>
    <property type="match status" value="1"/>
</dbReference>
<dbReference type="CDD" id="cd12148">
    <property type="entry name" value="fungal_TF_MHR"/>
    <property type="match status" value="1"/>
</dbReference>
<dbReference type="SMART" id="SM00066">
    <property type="entry name" value="GAL4"/>
    <property type="match status" value="1"/>
</dbReference>
<protein>
    <recommendedName>
        <fullName evidence="8">Zn(2)-C6 fungal-type domain-containing protein</fullName>
    </recommendedName>
</protein>
<dbReference type="Pfam" id="PF00172">
    <property type="entry name" value="Zn_clus"/>
    <property type="match status" value="1"/>
</dbReference>
<dbReference type="GO" id="GO:0009410">
    <property type="term" value="P:response to xenobiotic stimulus"/>
    <property type="evidence" value="ECO:0007669"/>
    <property type="project" value="TreeGrafter"/>
</dbReference>
<evidence type="ECO:0000256" key="1">
    <source>
        <dbReference type="ARBA" id="ARBA00022723"/>
    </source>
</evidence>
<keyword evidence="10" id="KW-1185">Reference proteome</keyword>
<dbReference type="InterPro" id="IPR036864">
    <property type="entry name" value="Zn2-C6_fun-type_DNA-bd_sf"/>
</dbReference>
<keyword evidence="3" id="KW-0805">Transcription regulation</keyword>
<feature type="region of interest" description="Disordered" evidence="7">
    <location>
        <begin position="319"/>
        <end position="339"/>
    </location>
</feature>
<gene>
    <name evidence="9" type="ORF">N7532_006818</name>
</gene>
<organism evidence="9 10">
    <name type="scientific">Penicillium argentinense</name>
    <dbReference type="NCBI Taxonomy" id="1131581"/>
    <lineage>
        <taxon>Eukaryota</taxon>
        <taxon>Fungi</taxon>
        <taxon>Dikarya</taxon>
        <taxon>Ascomycota</taxon>
        <taxon>Pezizomycotina</taxon>
        <taxon>Eurotiomycetes</taxon>
        <taxon>Eurotiomycetidae</taxon>
        <taxon>Eurotiales</taxon>
        <taxon>Aspergillaceae</taxon>
        <taxon>Penicillium</taxon>
    </lineage>
</organism>
<dbReference type="PROSITE" id="PS50048">
    <property type="entry name" value="ZN2_CY6_FUNGAL_2"/>
    <property type="match status" value="1"/>
</dbReference>
<evidence type="ECO:0000313" key="9">
    <source>
        <dbReference type="EMBL" id="KAJ5099817.1"/>
    </source>
</evidence>
<name>A0A9W9FH03_9EURO</name>
<keyword evidence="5" id="KW-0804">Transcription</keyword>
<dbReference type="AlphaFoldDB" id="A0A9W9FH03"/>
<accession>A0A9W9FH03</accession>
<dbReference type="CDD" id="cd00067">
    <property type="entry name" value="GAL4"/>
    <property type="match status" value="1"/>
</dbReference>
<dbReference type="PANTHER" id="PTHR31779">
    <property type="entry name" value="2-NITROPROPANE DIOXYGENASE FAMILY, PUTATIVE (AFU_ORTHOLOGUE AFUA_2G17430)-RELATED"/>
    <property type="match status" value="1"/>
</dbReference>
<dbReference type="GO" id="GO:0003677">
    <property type="term" value="F:DNA binding"/>
    <property type="evidence" value="ECO:0007669"/>
    <property type="project" value="UniProtKB-KW"/>
</dbReference>
<dbReference type="GeneID" id="81358291"/>
<evidence type="ECO:0000256" key="6">
    <source>
        <dbReference type="ARBA" id="ARBA00023242"/>
    </source>
</evidence>
<reference evidence="9" key="1">
    <citation type="submission" date="2022-11" db="EMBL/GenBank/DDBJ databases">
        <authorList>
            <person name="Petersen C."/>
        </authorList>
    </citation>
    <scope>NUCLEOTIDE SEQUENCE</scope>
    <source>
        <strain evidence="9">IBT 30761</strain>
    </source>
</reference>
<dbReference type="GO" id="GO:0000981">
    <property type="term" value="F:DNA-binding transcription factor activity, RNA polymerase II-specific"/>
    <property type="evidence" value="ECO:0007669"/>
    <property type="project" value="InterPro"/>
</dbReference>
<feature type="domain" description="Zn(2)-C6 fungal-type" evidence="8">
    <location>
        <begin position="13"/>
        <end position="42"/>
    </location>
</feature>